<protein>
    <recommendedName>
        <fullName evidence="1">SnoaL-like domain-containing protein</fullName>
    </recommendedName>
</protein>
<reference evidence="2 3" key="1">
    <citation type="submission" date="2018-01" db="EMBL/GenBank/DDBJ databases">
        <title>Complete genome sequence of Salinigranum rubrum GX10T, an extremely halophilic archaeon isolated from a marine solar saltern.</title>
        <authorList>
            <person name="Han S."/>
        </authorList>
    </citation>
    <scope>NUCLEOTIDE SEQUENCE [LARGE SCALE GENOMIC DNA]</scope>
    <source>
        <strain evidence="2 3">GX10</strain>
    </source>
</reference>
<gene>
    <name evidence="2" type="ORF">C2R22_18300</name>
</gene>
<feature type="domain" description="SnoaL-like" evidence="1">
    <location>
        <begin position="14"/>
        <end position="113"/>
    </location>
</feature>
<dbReference type="GeneID" id="35594086"/>
<dbReference type="Proteomes" id="UP000236584">
    <property type="component" value="Chromosome"/>
</dbReference>
<accession>A0A2I8VN52</accession>
<dbReference type="InterPro" id="IPR032710">
    <property type="entry name" value="NTF2-like_dom_sf"/>
</dbReference>
<dbReference type="RefSeq" id="WP_103427042.1">
    <property type="nucleotide sequence ID" value="NZ_CP026309.1"/>
</dbReference>
<dbReference type="Pfam" id="PF12680">
    <property type="entry name" value="SnoaL_2"/>
    <property type="match status" value="1"/>
</dbReference>
<name>A0A2I8VN52_9EURY</name>
<dbReference type="KEGG" id="srub:C2R22_18300"/>
<organism evidence="2 3">
    <name type="scientific">Salinigranum rubrum</name>
    <dbReference type="NCBI Taxonomy" id="755307"/>
    <lineage>
        <taxon>Archaea</taxon>
        <taxon>Methanobacteriati</taxon>
        <taxon>Methanobacteriota</taxon>
        <taxon>Stenosarchaea group</taxon>
        <taxon>Halobacteria</taxon>
        <taxon>Halobacteriales</taxon>
        <taxon>Haloferacaceae</taxon>
        <taxon>Salinigranum</taxon>
    </lineage>
</organism>
<dbReference type="AlphaFoldDB" id="A0A2I8VN52"/>
<evidence type="ECO:0000313" key="3">
    <source>
        <dbReference type="Proteomes" id="UP000236584"/>
    </source>
</evidence>
<dbReference type="EMBL" id="CP026309">
    <property type="protein sequence ID" value="AUV83353.1"/>
    <property type="molecule type" value="Genomic_DNA"/>
</dbReference>
<sequence>MVPLDHGTFRAWLDEYATAWETGDADAAAALFAPDATYHETPFTEPLAGRDAIRAYWTETTAAQEATDVRATVESINRATGIARFRARFVRDATTVDLDGVLSARFVAGDCVEFREWWHAKG</sequence>
<keyword evidence="3" id="KW-1185">Reference proteome</keyword>
<dbReference type="Gene3D" id="3.10.450.50">
    <property type="match status" value="1"/>
</dbReference>
<evidence type="ECO:0000259" key="1">
    <source>
        <dbReference type="Pfam" id="PF12680"/>
    </source>
</evidence>
<dbReference type="InterPro" id="IPR037401">
    <property type="entry name" value="SnoaL-like"/>
</dbReference>
<proteinExistence type="predicted"/>
<dbReference type="NCBIfam" id="TIGR02246">
    <property type="entry name" value="SgcJ/EcaC family oxidoreductase"/>
    <property type="match status" value="1"/>
</dbReference>
<evidence type="ECO:0000313" key="2">
    <source>
        <dbReference type="EMBL" id="AUV83353.1"/>
    </source>
</evidence>
<dbReference type="OrthoDB" id="376292at2157"/>
<dbReference type="SUPFAM" id="SSF54427">
    <property type="entry name" value="NTF2-like"/>
    <property type="match status" value="1"/>
</dbReference>
<dbReference type="InterPro" id="IPR011944">
    <property type="entry name" value="Steroid_delta5-4_isomerase"/>
</dbReference>